<dbReference type="EMBL" id="BPVZ01000402">
    <property type="protein sequence ID" value="GKV50858.1"/>
    <property type="molecule type" value="Genomic_DNA"/>
</dbReference>
<organism evidence="2 3">
    <name type="scientific">Rubroshorea leprosula</name>
    <dbReference type="NCBI Taxonomy" id="152421"/>
    <lineage>
        <taxon>Eukaryota</taxon>
        <taxon>Viridiplantae</taxon>
        <taxon>Streptophyta</taxon>
        <taxon>Embryophyta</taxon>
        <taxon>Tracheophyta</taxon>
        <taxon>Spermatophyta</taxon>
        <taxon>Magnoliopsida</taxon>
        <taxon>eudicotyledons</taxon>
        <taxon>Gunneridae</taxon>
        <taxon>Pentapetalae</taxon>
        <taxon>rosids</taxon>
        <taxon>malvids</taxon>
        <taxon>Malvales</taxon>
        <taxon>Dipterocarpaceae</taxon>
        <taxon>Rubroshorea</taxon>
    </lineage>
</organism>
<dbReference type="AlphaFoldDB" id="A0AAV5MLK4"/>
<evidence type="ECO:0000313" key="3">
    <source>
        <dbReference type="Proteomes" id="UP001054252"/>
    </source>
</evidence>
<accession>A0AAV5MLK4</accession>
<protein>
    <submittedName>
        <fullName evidence="2">Uncharacterized protein</fullName>
    </submittedName>
</protein>
<evidence type="ECO:0000313" key="2">
    <source>
        <dbReference type="EMBL" id="GKV50858.1"/>
    </source>
</evidence>
<feature type="compositionally biased region" description="Basic and acidic residues" evidence="1">
    <location>
        <begin position="34"/>
        <end position="59"/>
    </location>
</feature>
<gene>
    <name evidence="2" type="ORF">SLEP1_g57541</name>
</gene>
<reference evidence="2 3" key="1">
    <citation type="journal article" date="2021" name="Commun. Biol.">
        <title>The genome of Shorea leprosula (Dipterocarpaceae) highlights the ecological relevance of drought in aseasonal tropical rainforests.</title>
        <authorList>
            <person name="Ng K.K.S."/>
            <person name="Kobayashi M.J."/>
            <person name="Fawcett J.A."/>
            <person name="Hatakeyama M."/>
            <person name="Paape T."/>
            <person name="Ng C.H."/>
            <person name="Ang C.C."/>
            <person name="Tnah L.H."/>
            <person name="Lee C.T."/>
            <person name="Nishiyama T."/>
            <person name="Sese J."/>
            <person name="O'Brien M.J."/>
            <person name="Copetti D."/>
            <person name="Mohd Noor M.I."/>
            <person name="Ong R.C."/>
            <person name="Putra M."/>
            <person name="Sireger I.Z."/>
            <person name="Indrioko S."/>
            <person name="Kosugi Y."/>
            <person name="Izuno A."/>
            <person name="Isagi Y."/>
            <person name="Lee S.L."/>
            <person name="Shimizu K.K."/>
        </authorList>
    </citation>
    <scope>NUCLEOTIDE SEQUENCE [LARGE SCALE GENOMIC DNA]</scope>
    <source>
        <strain evidence="2">214</strain>
    </source>
</reference>
<name>A0AAV5MLK4_9ROSI</name>
<dbReference type="Proteomes" id="UP001054252">
    <property type="component" value="Unassembled WGS sequence"/>
</dbReference>
<keyword evidence="3" id="KW-1185">Reference proteome</keyword>
<evidence type="ECO:0000256" key="1">
    <source>
        <dbReference type="SAM" id="MobiDB-lite"/>
    </source>
</evidence>
<feature type="compositionally biased region" description="Basic and acidic residues" evidence="1">
    <location>
        <begin position="97"/>
        <end position="126"/>
    </location>
</feature>
<sequence length="218" mass="23981">MFQNQPACLNHPAAEPYNDGSIGNAQGTNVINEGMEKENGQEKEGKEDNGPDVTFKLDELGPSVAQDAQEQSSKRGEVALSSNETKRGEDPPIVAQDAREPASKRDEDAPTIAHDAREPASKRGEDVPTAECTAVKLLGNDTIKEESIELSKSNAFDVMILEKSSELDRALCKIEGLTEIDRDTALSKLPDHPGQMMVFFSLSPDRRLVWVKRFLKHH</sequence>
<comment type="caution">
    <text evidence="2">The sequence shown here is derived from an EMBL/GenBank/DDBJ whole genome shotgun (WGS) entry which is preliminary data.</text>
</comment>
<proteinExistence type="predicted"/>
<feature type="region of interest" description="Disordered" evidence="1">
    <location>
        <begin position="1"/>
        <end position="128"/>
    </location>
</feature>
<feature type="compositionally biased region" description="Polar residues" evidence="1">
    <location>
        <begin position="21"/>
        <end position="31"/>
    </location>
</feature>